<reference evidence="1 2" key="1">
    <citation type="submission" date="2016-02" db="EMBL/GenBank/DDBJ databases">
        <title>Genome analysis of coral dinoflagellate symbionts highlights evolutionary adaptations to a symbiotic lifestyle.</title>
        <authorList>
            <person name="Aranda M."/>
            <person name="Li Y."/>
            <person name="Liew Y.J."/>
            <person name="Baumgarten S."/>
            <person name="Simakov O."/>
            <person name="Wilson M."/>
            <person name="Piel J."/>
            <person name="Ashoor H."/>
            <person name="Bougouffa S."/>
            <person name="Bajic V.B."/>
            <person name="Ryu T."/>
            <person name="Ravasi T."/>
            <person name="Bayer T."/>
            <person name="Micklem G."/>
            <person name="Kim H."/>
            <person name="Bhak J."/>
            <person name="Lajeunesse T.C."/>
            <person name="Voolstra C.R."/>
        </authorList>
    </citation>
    <scope>NUCLEOTIDE SEQUENCE [LARGE SCALE GENOMIC DNA]</scope>
    <source>
        <strain evidence="1 2">CCMP2467</strain>
    </source>
</reference>
<name>A0A1Q9DAT6_SYMMI</name>
<proteinExistence type="predicted"/>
<dbReference type="AlphaFoldDB" id="A0A1Q9DAT6"/>
<dbReference type="Proteomes" id="UP000186817">
    <property type="component" value="Unassembled WGS sequence"/>
</dbReference>
<dbReference type="OrthoDB" id="408692at2759"/>
<keyword evidence="2" id="KW-1185">Reference proteome</keyword>
<comment type="caution">
    <text evidence="1">The sequence shown here is derived from an EMBL/GenBank/DDBJ whole genome shotgun (WGS) entry which is preliminary data.</text>
</comment>
<evidence type="ECO:0000313" key="1">
    <source>
        <dbReference type="EMBL" id="OLP92250.1"/>
    </source>
</evidence>
<dbReference type="EMBL" id="LSRX01000629">
    <property type="protein sequence ID" value="OLP92250.1"/>
    <property type="molecule type" value="Genomic_DNA"/>
</dbReference>
<gene>
    <name evidence="1" type="ORF">AK812_SmicGene25966</name>
</gene>
<sequence length="185" mass="20657">MGAAAAAASAARNFVSPGIEGADGLDVGQLDDHWKNYAHRRIHAELPARPKRSKPKVDIHMCLEAASSSSWFVRDDMPTQYYLSAYPPEDPRPEVPRKTPLSPPCTPKFILPPEDVPEMKLYIAEKGLKDFFHHGVPAAWILDLPERPSTTSSWMSHEEAAAMRTQKRLKESRFTLPGQIDDVLS</sequence>
<accession>A0A1Q9DAT6</accession>
<organism evidence="1 2">
    <name type="scientific">Symbiodinium microadriaticum</name>
    <name type="common">Dinoflagellate</name>
    <name type="synonym">Zooxanthella microadriatica</name>
    <dbReference type="NCBI Taxonomy" id="2951"/>
    <lineage>
        <taxon>Eukaryota</taxon>
        <taxon>Sar</taxon>
        <taxon>Alveolata</taxon>
        <taxon>Dinophyceae</taxon>
        <taxon>Suessiales</taxon>
        <taxon>Symbiodiniaceae</taxon>
        <taxon>Symbiodinium</taxon>
    </lineage>
</organism>
<evidence type="ECO:0000313" key="2">
    <source>
        <dbReference type="Proteomes" id="UP000186817"/>
    </source>
</evidence>
<protein>
    <submittedName>
        <fullName evidence="1">Uncharacterized protein</fullName>
    </submittedName>
</protein>